<dbReference type="FunFam" id="1.10.340.70:FF:000003">
    <property type="entry name" value="Protein CBG25708"/>
    <property type="match status" value="1"/>
</dbReference>
<feature type="domain" description="Integrase zinc-binding" evidence="1">
    <location>
        <begin position="56"/>
        <end position="105"/>
    </location>
</feature>
<dbReference type="InterPro" id="IPR041588">
    <property type="entry name" value="Integrase_H2C2"/>
</dbReference>
<proteinExistence type="predicted"/>
<dbReference type="Gene3D" id="1.10.340.70">
    <property type="match status" value="1"/>
</dbReference>
<sequence>MLEHTQRELNQLQTVILNGWPNVQQGVPALLRPYCDSRSELAVCDGIIYKGMRIVVPPSLRRQMLNLVHESYLGVTKCKQRAREVLYWPAMNSNIETVKNCSKCGDFQRKQPSEPLLRTETPRLPFVMVGTNLFQFEE</sequence>
<dbReference type="InterPro" id="IPR050951">
    <property type="entry name" value="Retrovirus_Pol_polyprotein"/>
</dbReference>
<comment type="caution">
    <text evidence="2">The sequence shown here is derived from an EMBL/GenBank/DDBJ whole genome shotgun (WGS) entry which is preliminary data.</text>
</comment>
<dbReference type="PANTHER" id="PTHR37984:SF7">
    <property type="entry name" value="INTEGRASE CATALYTIC DOMAIN-CONTAINING PROTEIN"/>
    <property type="match status" value="1"/>
</dbReference>
<dbReference type="Proteomes" id="UP001249851">
    <property type="component" value="Unassembled WGS sequence"/>
</dbReference>
<dbReference type="AlphaFoldDB" id="A0AAD9QDY4"/>
<keyword evidence="3" id="KW-1185">Reference proteome</keyword>
<reference evidence="2" key="2">
    <citation type="journal article" date="2023" name="Science">
        <title>Genomic signatures of disease resistance in endangered staghorn corals.</title>
        <authorList>
            <person name="Vollmer S.V."/>
            <person name="Selwyn J.D."/>
            <person name="Despard B.A."/>
            <person name="Roesel C.L."/>
        </authorList>
    </citation>
    <scope>NUCLEOTIDE SEQUENCE</scope>
    <source>
        <strain evidence="2">K2</strain>
    </source>
</reference>
<organism evidence="2 3">
    <name type="scientific">Acropora cervicornis</name>
    <name type="common">Staghorn coral</name>
    <dbReference type="NCBI Taxonomy" id="6130"/>
    <lineage>
        <taxon>Eukaryota</taxon>
        <taxon>Metazoa</taxon>
        <taxon>Cnidaria</taxon>
        <taxon>Anthozoa</taxon>
        <taxon>Hexacorallia</taxon>
        <taxon>Scleractinia</taxon>
        <taxon>Astrocoeniina</taxon>
        <taxon>Acroporidae</taxon>
        <taxon>Acropora</taxon>
    </lineage>
</organism>
<evidence type="ECO:0000313" key="2">
    <source>
        <dbReference type="EMBL" id="KAK2559507.1"/>
    </source>
</evidence>
<dbReference type="EMBL" id="JARQWQ010000040">
    <property type="protein sequence ID" value="KAK2559507.1"/>
    <property type="molecule type" value="Genomic_DNA"/>
</dbReference>
<protein>
    <recommendedName>
        <fullName evidence="1">Integrase zinc-binding domain-containing protein</fullName>
    </recommendedName>
</protein>
<evidence type="ECO:0000313" key="3">
    <source>
        <dbReference type="Proteomes" id="UP001249851"/>
    </source>
</evidence>
<evidence type="ECO:0000259" key="1">
    <source>
        <dbReference type="Pfam" id="PF17921"/>
    </source>
</evidence>
<dbReference type="PANTHER" id="PTHR37984">
    <property type="entry name" value="PROTEIN CBG26694"/>
    <property type="match status" value="1"/>
</dbReference>
<gene>
    <name evidence="2" type="ORF">P5673_018153</name>
</gene>
<reference evidence="2" key="1">
    <citation type="journal article" date="2023" name="G3 (Bethesda)">
        <title>Whole genome assembly and annotation of the endangered Caribbean coral Acropora cervicornis.</title>
        <authorList>
            <person name="Selwyn J.D."/>
            <person name="Vollmer S.V."/>
        </authorList>
    </citation>
    <scope>NUCLEOTIDE SEQUENCE</scope>
    <source>
        <strain evidence="2">K2</strain>
    </source>
</reference>
<dbReference type="Pfam" id="PF17921">
    <property type="entry name" value="Integrase_H2C2"/>
    <property type="match status" value="1"/>
</dbReference>
<accession>A0AAD9QDY4</accession>
<name>A0AAD9QDY4_ACRCE</name>